<keyword evidence="4" id="KW-0274">FAD</keyword>
<dbReference type="InterPro" id="IPR006091">
    <property type="entry name" value="Acyl-CoA_Oxase/DH_mid-dom"/>
</dbReference>
<dbReference type="SUPFAM" id="SSF47203">
    <property type="entry name" value="Acyl-CoA dehydrogenase C-terminal domain-like"/>
    <property type="match status" value="1"/>
</dbReference>
<dbReference type="InterPro" id="IPR046373">
    <property type="entry name" value="Acyl-CoA_Oxase/DH_mid-dom_sf"/>
</dbReference>
<comment type="cofactor">
    <cofactor evidence="1">
        <name>FAD</name>
        <dbReference type="ChEBI" id="CHEBI:57692"/>
    </cofactor>
</comment>
<evidence type="ECO:0000256" key="3">
    <source>
        <dbReference type="ARBA" id="ARBA00022630"/>
    </source>
</evidence>
<feature type="domain" description="Acyl-CoA oxidase/dehydrogenase middle" evidence="7">
    <location>
        <begin position="15"/>
        <end position="111"/>
    </location>
</feature>
<dbReference type="FunFam" id="1.20.140.10:FF:000004">
    <property type="entry name" value="Acyl-CoA dehydrogenase FadE25"/>
    <property type="match status" value="1"/>
</dbReference>
<feature type="domain" description="Acyl-CoA dehydrogenase/oxidase C-terminal" evidence="6">
    <location>
        <begin position="123"/>
        <end position="270"/>
    </location>
</feature>
<evidence type="ECO:0000256" key="5">
    <source>
        <dbReference type="ARBA" id="ARBA00023002"/>
    </source>
</evidence>
<evidence type="ECO:0000313" key="8">
    <source>
        <dbReference type="EMBL" id="GAI22678.1"/>
    </source>
</evidence>
<gene>
    <name evidence="8" type="ORF">S06H3_37329</name>
</gene>
<evidence type="ECO:0008006" key="9">
    <source>
        <dbReference type="Google" id="ProtNLM"/>
    </source>
</evidence>
<evidence type="ECO:0000259" key="7">
    <source>
        <dbReference type="Pfam" id="PF02770"/>
    </source>
</evidence>
<evidence type="ECO:0000256" key="1">
    <source>
        <dbReference type="ARBA" id="ARBA00001974"/>
    </source>
</evidence>
<dbReference type="InterPro" id="IPR009075">
    <property type="entry name" value="AcylCo_DH/oxidase_C"/>
</dbReference>
<proteinExistence type="inferred from homology"/>
<dbReference type="GO" id="GO:0003995">
    <property type="term" value="F:acyl-CoA dehydrogenase activity"/>
    <property type="evidence" value="ECO:0007669"/>
    <property type="project" value="TreeGrafter"/>
</dbReference>
<keyword evidence="5" id="KW-0560">Oxidoreductase</keyword>
<dbReference type="SUPFAM" id="SSF56645">
    <property type="entry name" value="Acyl-CoA dehydrogenase NM domain-like"/>
    <property type="match status" value="1"/>
</dbReference>
<evidence type="ECO:0000256" key="4">
    <source>
        <dbReference type="ARBA" id="ARBA00022827"/>
    </source>
</evidence>
<dbReference type="GO" id="GO:0050660">
    <property type="term" value="F:flavin adenine dinucleotide binding"/>
    <property type="evidence" value="ECO:0007669"/>
    <property type="project" value="InterPro"/>
</dbReference>
<comment type="similarity">
    <text evidence="2">Belongs to the acyl-CoA dehydrogenase family.</text>
</comment>
<reference evidence="8" key="1">
    <citation type="journal article" date="2014" name="Front. Microbiol.">
        <title>High frequency of phylogenetically diverse reductive dehalogenase-homologous genes in deep subseafloor sedimentary metagenomes.</title>
        <authorList>
            <person name="Kawai M."/>
            <person name="Futagami T."/>
            <person name="Toyoda A."/>
            <person name="Takaki Y."/>
            <person name="Nishi S."/>
            <person name="Hori S."/>
            <person name="Arai W."/>
            <person name="Tsubouchi T."/>
            <person name="Morono Y."/>
            <person name="Uchiyama I."/>
            <person name="Ito T."/>
            <person name="Fujiyama A."/>
            <person name="Inagaki F."/>
            <person name="Takami H."/>
        </authorList>
    </citation>
    <scope>NUCLEOTIDE SEQUENCE</scope>
    <source>
        <strain evidence="8">Expedition CK06-06</strain>
    </source>
</reference>
<feature type="non-terminal residue" evidence="8">
    <location>
        <position position="1"/>
    </location>
</feature>
<evidence type="ECO:0000259" key="6">
    <source>
        <dbReference type="Pfam" id="PF00441"/>
    </source>
</evidence>
<dbReference type="EMBL" id="BARV01022672">
    <property type="protein sequence ID" value="GAI22678.1"/>
    <property type="molecule type" value="Genomic_DNA"/>
</dbReference>
<sequence length="270" mass="29143">DRFLPKLSTGEHLAAFALTETSGGSDVADFSCRAERGSDGYIVNGNKIFVTNGGVAEVVTVYVVTDPEKGAYKGSSVLAVTKGTAGLSVGKHEVKIGIRSSDTVELVFEDCHVPVENLVGEEGRGFAISMKTLDFARPAIAAQALGIAQGALDYCIGYAKERIVFGVPIIQHEGIGFKLADMCILTEAARQLLYKTCSILQECPKDMTRLSPEQVRYSSMCKTFASDVAMKVTVEAVQVVGGFGYCRDYPLEQRMRDAKITQIYEGTNEI</sequence>
<dbReference type="FunFam" id="2.40.110.10:FF:000001">
    <property type="entry name" value="Acyl-CoA dehydrogenase, mitochondrial"/>
    <property type="match status" value="1"/>
</dbReference>
<feature type="non-terminal residue" evidence="8">
    <location>
        <position position="270"/>
    </location>
</feature>
<dbReference type="PANTHER" id="PTHR43884:SF12">
    <property type="entry name" value="ISOVALERYL-COA DEHYDROGENASE, MITOCHONDRIAL-RELATED"/>
    <property type="match status" value="1"/>
</dbReference>
<dbReference type="InterPro" id="IPR009100">
    <property type="entry name" value="AcylCoA_DH/oxidase_NM_dom_sf"/>
</dbReference>
<organism evidence="8">
    <name type="scientific">marine sediment metagenome</name>
    <dbReference type="NCBI Taxonomy" id="412755"/>
    <lineage>
        <taxon>unclassified sequences</taxon>
        <taxon>metagenomes</taxon>
        <taxon>ecological metagenomes</taxon>
    </lineage>
</organism>
<keyword evidence="3" id="KW-0285">Flavoprotein</keyword>
<comment type="caution">
    <text evidence="8">The sequence shown here is derived from an EMBL/GenBank/DDBJ whole genome shotgun (WGS) entry which is preliminary data.</text>
</comment>
<dbReference type="Gene3D" id="1.20.140.10">
    <property type="entry name" value="Butyryl-CoA Dehydrogenase, subunit A, domain 3"/>
    <property type="match status" value="1"/>
</dbReference>
<dbReference type="Gene3D" id="1.10.540.10">
    <property type="entry name" value="Acyl-CoA dehydrogenase/oxidase, N-terminal domain"/>
    <property type="match status" value="1"/>
</dbReference>
<dbReference type="InterPro" id="IPR037069">
    <property type="entry name" value="AcylCoA_DH/ox_N_sf"/>
</dbReference>
<evidence type="ECO:0000256" key="2">
    <source>
        <dbReference type="ARBA" id="ARBA00009347"/>
    </source>
</evidence>
<dbReference type="Pfam" id="PF02770">
    <property type="entry name" value="Acyl-CoA_dh_M"/>
    <property type="match status" value="1"/>
</dbReference>
<accession>X1LUA0</accession>
<dbReference type="Pfam" id="PF00441">
    <property type="entry name" value="Acyl-CoA_dh_1"/>
    <property type="match status" value="1"/>
</dbReference>
<dbReference type="Gene3D" id="2.40.110.10">
    <property type="entry name" value="Butyryl-CoA Dehydrogenase, subunit A, domain 2"/>
    <property type="match status" value="1"/>
</dbReference>
<dbReference type="PANTHER" id="PTHR43884">
    <property type="entry name" value="ACYL-COA DEHYDROGENASE"/>
    <property type="match status" value="1"/>
</dbReference>
<protein>
    <recommendedName>
        <fullName evidence="9">Acyl-CoA dehydrogenase/oxidase C-terminal domain-containing protein</fullName>
    </recommendedName>
</protein>
<name>X1LUA0_9ZZZZ</name>
<dbReference type="AlphaFoldDB" id="X1LUA0"/>
<dbReference type="InterPro" id="IPR036250">
    <property type="entry name" value="AcylCo_DH-like_C"/>
</dbReference>